<sequence>MSKLLALKAATKLGDVADLLGFKPSYLAYVLYKLPDAAKYEKFTIPKKAGGEREISSPVGPLKDAQRALSDLLNECRDEILEATPRKPLSHGFRKKLSIVSNARNHTNRRYVLNVDFADFFPTFNFGRVRGFFLKDKDFELDEKIATLLAKIACFENALPQGSPCSPVIADMIAHLLDVRLVQLAKKHHVTYSRYAVDLSFSTNQKEFPAELALPAEAADDSWIAGDALVKVIEKSGFLLNPTKTRMQIKGSRQLVTGLTVNAKANVTRTYWRSLRSMCRSMYETGSYHLPTLKAGVPEGAAPENITSLAPLAGMMSHVRNVKLKSERLPNDAKPDVVYGHADHVRFWFYKTFVALERPLIVCEGPTDSIYLRNAIAHLPAFQPTLGEKTPEGFSYAMTFFNYTNEVHRILGLTGGASLLVSLMHSYAKRIRAYKHKPLLFPVIILLDNDTVLSPKVAKPLNNHFGTSISNASTDPFFHLTENLYLVKTPHVAGAPMSEIEDLFDAATKTIPVEGKIFHREGEGFDKAIHISKAPFAHRVVRPHANAINWDGFTPLLERLVAVLADHAAKVGAP</sequence>
<dbReference type="Pfam" id="PF00078">
    <property type="entry name" value="RVT_1"/>
    <property type="match status" value="1"/>
</dbReference>
<comment type="catalytic activity">
    <reaction evidence="8">
        <text>DNA(n) + a 2'-deoxyribonucleoside 5'-triphosphate = DNA(n+1) + diphosphate</text>
        <dbReference type="Rhea" id="RHEA:22508"/>
        <dbReference type="Rhea" id="RHEA-COMP:17339"/>
        <dbReference type="Rhea" id="RHEA-COMP:17340"/>
        <dbReference type="ChEBI" id="CHEBI:33019"/>
        <dbReference type="ChEBI" id="CHEBI:61560"/>
        <dbReference type="ChEBI" id="CHEBI:173112"/>
        <dbReference type="EC" id="2.7.7.49"/>
    </reaction>
</comment>
<keyword evidence="4" id="KW-0479">Metal-binding</keyword>
<protein>
    <recommendedName>
        <fullName evidence="1">RNA-directed DNA polymerase</fullName>
        <ecNumber evidence="1">2.7.7.49</ecNumber>
    </recommendedName>
</protein>
<dbReference type="EC" id="2.7.7.49" evidence="1"/>
<dbReference type="RefSeq" id="WP_266337149.1">
    <property type="nucleotide sequence ID" value="NZ_JAPKNK010000001.1"/>
</dbReference>
<evidence type="ECO:0000256" key="8">
    <source>
        <dbReference type="ARBA" id="ARBA00048173"/>
    </source>
</evidence>
<dbReference type="GO" id="GO:0003723">
    <property type="term" value="F:RNA binding"/>
    <property type="evidence" value="ECO:0007669"/>
    <property type="project" value="InterPro"/>
</dbReference>
<dbReference type="PANTHER" id="PTHR34047">
    <property type="entry name" value="NUCLEAR INTRON MATURASE 1, MITOCHONDRIAL-RELATED"/>
    <property type="match status" value="1"/>
</dbReference>
<dbReference type="AlphaFoldDB" id="A0A9X3DY89"/>
<dbReference type="PRINTS" id="PR00866">
    <property type="entry name" value="RNADNAPOLMS"/>
</dbReference>
<dbReference type="InterPro" id="IPR051083">
    <property type="entry name" value="GrpII_Intron_Splice-Mob/Def"/>
</dbReference>
<keyword evidence="11" id="KW-1185">Reference proteome</keyword>
<dbReference type="Proteomes" id="UP001144805">
    <property type="component" value="Unassembled WGS sequence"/>
</dbReference>
<comment type="similarity">
    <text evidence="7">Belongs to the bacterial reverse transcriptase family.</text>
</comment>
<keyword evidence="3" id="KW-0548">Nucleotidyltransferase</keyword>
<evidence type="ECO:0000256" key="6">
    <source>
        <dbReference type="ARBA" id="ARBA00022918"/>
    </source>
</evidence>
<dbReference type="InterPro" id="IPR000123">
    <property type="entry name" value="Reverse_transcriptase_msDNA"/>
</dbReference>
<dbReference type="PANTHER" id="PTHR34047:SF7">
    <property type="entry name" value="RNA-DIRECTED DNA POLYMERASE"/>
    <property type="match status" value="1"/>
</dbReference>
<name>A0A9X3DY89_9HYPH</name>
<evidence type="ECO:0000313" key="10">
    <source>
        <dbReference type="EMBL" id="MCX5568196.1"/>
    </source>
</evidence>
<dbReference type="GO" id="GO:0046872">
    <property type="term" value="F:metal ion binding"/>
    <property type="evidence" value="ECO:0007669"/>
    <property type="project" value="UniProtKB-KW"/>
</dbReference>
<feature type="domain" description="Reverse transcriptase" evidence="9">
    <location>
        <begin position="45"/>
        <end position="248"/>
    </location>
</feature>
<keyword evidence="6 10" id="KW-0695">RNA-directed DNA polymerase</keyword>
<keyword evidence="5" id="KW-0460">Magnesium</keyword>
<accession>A0A9X3DY89</accession>
<evidence type="ECO:0000256" key="1">
    <source>
        <dbReference type="ARBA" id="ARBA00012493"/>
    </source>
</evidence>
<dbReference type="NCBIfam" id="NF038237">
    <property type="entry name" value="retron_Ec67_fus"/>
    <property type="match status" value="1"/>
</dbReference>
<dbReference type="GO" id="GO:0003964">
    <property type="term" value="F:RNA-directed DNA polymerase activity"/>
    <property type="evidence" value="ECO:0007669"/>
    <property type="project" value="UniProtKB-KW"/>
</dbReference>
<dbReference type="CDD" id="cd03487">
    <property type="entry name" value="RT_Bac_retron_II"/>
    <property type="match status" value="1"/>
</dbReference>
<gene>
    <name evidence="10" type="ORF">OSH07_03220</name>
</gene>
<dbReference type="InterPro" id="IPR000477">
    <property type="entry name" value="RT_dom"/>
</dbReference>
<dbReference type="EMBL" id="JAPKNK010000001">
    <property type="protein sequence ID" value="MCX5568196.1"/>
    <property type="molecule type" value="Genomic_DNA"/>
</dbReference>
<evidence type="ECO:0000256" key="5">
    <source>
        <dbReference type="ARBA" id="ARBA00022842"/>
    </source>
</evidence>
<evidence type="ECO:0000313" key="11">
    <source>
        <dbReference type="Proteomes" id="UP001144805"/>
    </source>
</evidence>
<evidence type="ECO:0000259" key="9">
    <source>
        <dbReference type="Pfam" id="PF00078"/>
    </source>
</evidence>
<keyword evidence="2" id="KW-0808">Transferase</keyword>
<reference evidence="10" key="1">
    <citation type="submission" date="2022-11" db="EMBL/GenBank/DDBJ databases">
        <title>Biodiversity and phylogenetic relationships of bacteria.</title>
        <authorList>
            <person name="Machado R.A.R."/>
            <person name="Bhat A."/>
            <person name="Loulou A."/>
            <person name="Kallel S."/>
        </authorList>
    </citation>
    <scope>NUCLEOTIDE SEQUENCE</scope>
    <source>
        <strain evidence="10">K-TC2</strain>
    </source>
</reference>
<evidence type="ECO:0000256" key="7">
    <source>
        <dbReference type="ARBA" id="ARBA00034120"/>
    </source>
</evidence>
<proteinExistence type="inferred from homology"/>
<evidence type="ECO:0000256" key="3">
    <source>
        <dbReference type="ARBA" id="ARBA00022695"/>
    </source>
</evidence>
<evidence type="ECO:0000256" key="4">
    <source>
        <dbReference type="ARBA" id="ARBA00022723"/>
    </source>
</evidence>
<evidence type="ECO:0000256" key="2">
    <source>
        <dbReference type="ARBA" id="ARBA00022679"/>
    </source>
</evidence>
<comment type="caution">
    <text evidence="10">The sequence shown here is derived from an EMBL/GenBank/DDBJ whole genome shotgun (WGS) entry which is preliminary data.</text>
</comment>
<organism evidence="10 11">
    <name type="scientific">Kaistia nematophila</name>
    <dbReference type="NCBI Taxonomy" id="2994654"/>
    <lineage>
        <taxon>Bacteria</taxon>
        <taxon>Pseudomonadati</taxon>
        <taxon>Pseudomonadota</taxon>
        <taxon>Alphaproteobacteria</taxon>
        <taxon>Hyphomicrobiales</taxon>
        <taxon>Kaistiaceae</taxon>
        <taxon>Kaistia</taxon>
    </lineage>
</organism>
<dbReference type="InterPro" id="IPR053543">
    <property type="entry name" value="Bacterial_RT"/>
</dbReference>